<dbReference type="EMBL" id="BARW01032058">
    <property type="protein sequence ID" value="GAJ09118.1"/>
    <property type="molecule type" value="Genomic_DNA"/>
</dbReference>
<proteinExistence type="predicted"/>
<evidence type="ECO:0000313" key="1">
    <source>
        <dbReference type="EMBL" id="GAJ09118.1"/>
    </source>
</evidence>
<sequence>SGGLFTFKREVFNYLPAQGDFSIEEYLAARLIKKNKLSLFVYDGYYSQIDSEREAEQLRNNAHVLGFPRQAKRRTWPRLVIQG</sequence>
<dbReference type="InterPro" id="IPR029044">
    <property type="entry name" value="Nucleotide-diphossugar_trans"/>
</dbReference>
<feature type="non-terminal residue" evidence="1">
    <location>
        <position position="1"/>
    </location>
</feature>
<comment type="caution">
    <text evidence="1">The sequence shown here is derived from an EMBL/GenBank/DDBJ whole genome shotgun (WGS) entry which is preliminary data.</text>
</comment>
<dbReference type="Gene3D" id="3.90.550.10">
    <property type="entry name" value="Spore Coat Polysaccharide Biosynthesis Protein SpsA, Chain A"/>
    <property type="match status" value="1"/>
</dbReference>
<name>X1TUU9_9ZZZZ</name>
<protein>
    <submittedName>
        <fullName evidence="1">Uncharacterized protein</fullName>
    </submittedName>
</protein>
<dbReference type="AlphaFoldDB" id="X1TUU9"/>
<gene>
    <name evidence="1" type="ORF">S12H4_50831</name>
</gene>
<organism evidence="1">
    <name type="scientific">marine sediment metagenome</name>
    <dbReference type="NCBI Taxonomy" id="412755"/>
    <lineage>
        <taxon>unclassified sequences</taxon>
        <taxon>metagenomes</taxon>
        <taxon>ecological metagenomes</taxon>
    </lineage>
</organism>
<reference evidence="1" key="1">
    <citation type="journal article" date="2014" name="Front. Microbiol.">
        <title>High frequency of phylogenetically diverse reductive dehalogenase-homologous genes in deep subseafloor sedimentary metagenomes.</title>
        <authorList>
            <person name="Kawai M."/>
            <person name="Futagami T."/>
            <person name="Toyoda A."/>
            <person name="Takaki Y."/>
            <person name="Nishi S."/>
            <person name="Hori S."/>
            <person name="Arai W."/>
            <person name="Tsubouchi T."/>
            <person name="Morono Y."/>
            <person name="Uchiyama I."/>
            <person name="Ito T."/>
            <person name="Fujiyama A."/>
            <person name="Inagaki F."/>
            <person name="Takami H."/>
        </authorList>
    </citation>
    <scope>NUCLEOTIDE SEQUENCE</scope>
    <source>
        <strain evidence="1">Expedition CK06-06</strain>
    </source>
</reference>
<accession>X1TUU9</accession>